<keyword evidence="4" id="KW-1185">Reference proteome</keyword>
<dbReference type="EMBL" id="DF849461">
    <property type="protein sequence ID" value="GAT57459.1"/>
    <property type="molecule type" value="Genomic_DNA"/>
</dbReference>
<feature type="region of interest" description="Disordered" evidence="2">
    <location>
        <begin position="1134"/>
        <end position="1153"/>
    </location>
</feature>
<feature type="coiled-coil region" evidence="1">
    <location>
        <begin position="843"/>
        <end position="1108"/>
    </location>
</feature>
<feature type="compositionally biased region" description="Low complexity" evidence="2">
    <location>
        <begin position="146"/>
        <end position="157"/>
    </location>
</feature>
<name>A0ABQ0M360_MYCCL</name>
<evidence type="ECO:0000313" key="3">
    <source>
        <dbReference type="EMBL" id="GAT57459.1"/>
    </source>
</evidence>
<gene>
    <name evidence="3" type="ORF">MCHLO_13989</name>
</gene>
<feature type="region of interest" description="Disordered" evidence="2">
    <location>
        <begin position="1206"/>
        <end position="1225"/>
    </location>
</feature>
<dbReference type="PANTHER" id="PTHR23159">
    <property type="entry name" value="CENTROSOMAL PROTEIN 2"/>
    <property type="match status" value="1"/>
</dbReference>
<protein>
    <submittedName>
        <fullName evidence="3">Uncharacterized protein</fullName>
    </submittedName>
</protein>
<feature type="coiled-coil region" evidence="1">
    <location>
        <begin position="744"/>
        <end position="806"/>
    </location>
</feature>
<accession>A0ABQ0M360</accession>
<evidence type="ECO:0000256" key="1">
    <source>
        <dbReference type="SAM" id="Coils"/>
    </source>
</evidence>
<feature type="region of interest" description="Disordered" evidence="2">
    <location>
        <begin position="140"/>
        <end position="174"/>
    </location>
</feature>
<dbReference type="Gene3D" id="1.10.287.1490">
    <property type="match status" value="1"/>
</dbReference>
<organism evidence="3 4">
    <name type="scientific">Mycena chlorophos</name>
    <name type="common">Agaric fungus</name>
    <name type="synonym">Agaricus chlorophos</name>
    <dbReference type="NCBI Taxonomy" id="658473"/>
    <lineage>
        <taxon>Eukaryota</taxon>
        <taxon>Fungi</taxon>
        <taxon>Dikarya</taxon>
        <taxon>Basidiomycota</taxon>
        <taxon>Agaricomycotina</taxon>
        <taxon>Agaricomycetes</taxon>
        <taxon>Agaricomycetidae</taxon>
        <taxon>Agaricales</taxon>
        <taxon>Marasmiineae</taxon>
        <taxon>Mycenaceae</taxon>
        <taxon>Mycena</taxon>
    </lineage>
</organism>
<keyword evidence="1" id="KW-0175">Coiled coil</keyword>
<dbReference type="PANTHER" id="PTHR23159:SF60">
    <property type="entry name" value="SPINDLE ASSEMBLY ABNORMAL PROTEIN 4"/>
    <property type="match status" value="1"/>
</dbReference>
<proteinExistence type="predicted"/>
<reference evidence="3" key="1">
    <citation type="submission" date="2014-09" db="EMBL/GenBank/DDBJ databases">
        <title>Genome sequence of the luminous mushroom Mycena chlorophos for searching fungal bioluminescence genes.</title>
        <authorList>
            <person name="Tanaka Y."/>
            <person name="Kasuga D."/>
            <person name="Oba Y."/>
            <person name="Hase S."/>
            <person name="Sato K."/>
            <person name="Oba Y."/>
            <person name="Sakakibara Y."/>
        </authorList>
    </citation>
    <scope>NUCLEOTIDE SEQUENCE</scope>
</reference>
<sequence length="1321" mass="147995">MNNHDRSNDDLLKNKLAAAESRLAAQQTELLRRDEQLEELKSTLNETQHKLNRETTNGLNLESTLNKCRDDLQTEKLASQNAAAALFSAQQQLKEHEKERRGLELNLTSMSHTSDSTNARILKLEKEKSTLENRVRELQTEIIQHSPAPTATPARSRAPSRRRSSSVSDARVNTLEQELKDTRVSLAQKDTELRTTSTRLAQAQSDLFRVENEKIAGDKRLAQAQSDLFRVENEKIAGDKRFQTQLADLRAELQERDGELEYLREQQGGCREDELLQRIDEDETKIAALERQLDEASREHDRLRQQLQEASDRVLEAEDRNIELVAEREEALGEMQGQIDQLSEVIRQKDTVIANQSTPQLHTSAEDVERLLGAIDRIRGERDNLRRDVDFLQNEAKFTEEALRSRIAALEQTAPVDPQLQAQVQALQLQLVRSSSERDEEIRRLGRVAMASAVVIEHLRSHNGVTAQQFLSVSTSSEGACDRLRETDLLVPSRRHSGELHTQQLMFDITDTTQDRVAQLEAQVGELSQALDDLTAERDSLNLQTTNLTRDLEIAKRDITDAETRYTELQFHQLSSMTVNAATEALRQQLADQEQRVLRRTELVGILQHDNQRMETNMKLQEERLLELAAEVEVLAAQKDAMVEDCAEARHARDVAVARVEEIEVEMEGIETRAGQAEMAVEAMVGVVFANTSRSRDTLRHVRDEAWSQAYKLNERLAEKDRMITDNDLEGEIAALRVAHVEELGNLQRRLVELTSALDETQARCEAADANYQQALADSTRSREELEAATGTANELKSELGRLQENHVIALQALQEQLVSVVADAQVAKAAHEDLDIAHQQLVKQLAESREDSEERVQALEERVLELEALLEEQIARCASLSEEADALRDQVERQTELGAADKARLEAAIQDATAQREDAENDAEDSREQLASVQEELARARLDADVVQEEKTALQEQVTLLQADKQRALSLHRYLESQVKEKEVQIATLSAELDEGKVQLSRVDKERQAAQFNLNLLETKQRREVSELQRQVTALQAQPDLQTMVVDLEESNREKDELLVRKNAELEEYDERAIDILKTNKQLKEKVDSLTRKIQKLQAKVDAAKATSVTMVPQRESPPMLAQPRPRTNTFSSMVSTAASTSSLPSVSSLSTSMSMPTVPPIPPVPSHIPRSPARSRVASASALPGPKTPERKAIPTVFRAKTPERRPPVFIPPSPSAPVLGQKRRAPDDFENIQVPAQGFTADSLPDDGTPRVRRALNPSGGFTPVRRAEPSPGMAVRSATHISDVTNSPRLDTTAKAKRSWLGRIKGSTAAGTGRPLS</sequence>
<feature type="coiled-coil region" evidence="1">
    <location>
        <begin position="611"/>
        <end position="680"/>
    </location>
</feature>
<dbReference type="Proteomes" id="UP000815677">
    <property type="component" value="Unassembled WGS sequence"/>
</dbReference>
<feature type="coiled-coil region" evidence="1">
    <location>
        <begin position="246"/>
        <end position="334"/>
    </location>
</feature>
<feature type="compositionally biased region" description="Low complexity" evidence="2">
    <location>
        <begin position="1171"/>
        <end position="1186"/>
    </location>
</feature>
<feature type="region of interest" description="Disordered" evidence="2">
    <location>
        <begin position="1171"/>
        <end position="1192"/>
    </location>
</feature>
<feature type="coiled-coil region" evidence="1">
    <location>
        <begin position="368"/>
        <end position="402"/>
    </location>
</feature>
<evidence type="ECO:0000256" key="2">
    <source>
        <dbReference type="SAM" id="MobiDB-lite"/>
    </source>
</evidence>
<feature type="coiled-coil region" evidence="1">
    <location>
        <begin position="517"/>
        <end position="565"/>
    </location>
</feature>
<evidence type="ECO:0000313" key="4">
    <source>
        <dbReference type="Proteomes" id="UP000815677"/>
    </source>
</evidence>